<sequence>MVYEVHHWVYPSSDMDEITSMEELIDDYLEKEGMLHPGEERILFKYEDLCRQEMRQD</sequence>
<name>A0A0G0PLI6_9BACT</name>
<dbReference type="EMBL" id="LBWB01000029">
    <property type="protein sequence ID" value="KKQ99004.1"/>
    <property type="molecule type" value="Genomic_DNA"/>
</dbReference>
<proteinExistence type="predicted"/>
<evidence type="ECO:0000313" key="2">
    <source>
        <dbReference type="Proteomes" id="UP000033881"/>
    </source>
</evidence>
<evidence type="ECO:0000313" key="1">
    <source>
        <dbReference type="EMBL" id="KKQ99004.1"/>
    </source>
</evidence>
<dbReference type="STRING" id="1618574.UT24_C0029G0016"/>
<dbReference type="Proteomes" id="UP000033881">
    <property type="component" value="Unassembled WGS sequence"/>
</dbReference>
<organism evidence="1 2">
    <name type="scientific">Candidatus Woesebacteria bacterium GW2011_GWB1_39_12</name>
    <dbReference type="NCBI Taxonomy" id="1618574"/>
    <lineage>
        <taxon>Bacteria</taxon>
        <taxon>Candidatus Woeseibacteriota</taxon>
    </lineage>
</organism>
<protein>
    <submittedName>
        <fullName evidence="1">Uncharacterized protein</fullName>
    </submittedName>
</protein>
<accession>A0A0G0PLI6</accession>
<gene>
    <name evidence="1" type="ORF">UT24_C0029G0016</name>
</gene>
<comment type="caution">
    <text evidence="1">The sequence shown here is derived from an EMBL/GenBank/DDBJ whole genome shotgun (WGS) entry which is preliminary data.</text>
</comment>
<dbReference type="AlphaFoldDB" id="A0A0G0PLI6"/>
<reference evidence="1 2" key="1">
    <citation type="journal article" date="2015" name="Nature">
        <title>rRNA introns, odd ribosomes, and small enigmatic genomes across a large radiation of phyla.</title>
        <authorList>
            <person name="Brown C.T."/>
            <person name="Hug L.A."/>
            <person name="Thomas B.C."/>
            <person name="Sharon I."/>
            <person name="Castelle C.J."/>
            <person name="Singh A."/>
            <person name="Wilkins M.J."/>
            <person name="Williams K.H."/>
            <person name="Banfield J.F."/>
        </authorList>
    </citation>
    <scope>NUCLEOTIDE SEQUENCE [LARGE SCALE GENOMIC DNA]</scope>
</reference>